<organism evidence="3">
    <name type="scientific">Aplanochytrium stocchinoi</name>
    <dbReference type="NCBI Taxonomy" id="215587"/>
    <lineage>
        <taxon>Eukaryota</taxon>
        <taxon>Sar</taxon>
        <taxon>Stramenopiles</taxon>
        <taxon>Bigyra</taxon>
        <taxon>Labyrinthulomycetes</taxon>
        <taxon>Thraustochytrida</taxon>
        <taxon>Thraustochytriidae</taxon>
        <taxon>Aplanochytrium</taxon>
    </lineage>
</organism>
<dbReference type="EMBL" id="HBIN01014189">
    <property type="protein sequence ID" value="CAE0440593.1"/>
    <property type="molecule type" value="Transcribed_RNA"/>
</dbReference>
<gene>
    <name evidence="2" type="ORF">ASTO00021_LOCUS10723</name>
    <name evidence="3" type="ORF">ASTO00021_LOCUS10727</name>
</gene>
<dbReference type="PRINTS" id="PR00080">
    <property type="entry name" value="SDRFAMILY"/>
</dbReference>
<dbReference type="PRINTS" id="PR00081">
    <property type="entry name" value="GDHRDH"/>
</dbReference>
<dbReference type="PANTHER" id="PTHR44269:SF1">
    <property type="entry name" value="DEHYDROGENASE_REDUCTASE SDR FAMILY MEMBER 7"/>
    <property type="match status" value="1"/>
</dbReference>
<evidence type="ECO:0000313" key="2">
    <source>
        <dbReference type="EMBL" id="CAE0440589.1"/>
    </source>
</evidence>
<dbReference type="Pfam" id="PF00106">
    <property type="entry name" value="adh_short"/>
    <property type="match status" value="1"/>
</dbReference>
<sequence length="318" mass="35047">MDKVFNLSKAAAAAYVMYKLVKLGLTDSDLLTYECALNKVYFRDKIVWITGASSGIGKEIATQLSKLDVGVKLILSARRKKELEKLSEMLECESAVVPVDLFELDSLEAVAESALAAFGRVDILFNNGGISTRALAENTDFSVDEKIMKIDYLSYVKLTKLVLPQMIERRSGHIVNMSSLAGKLGSPMRSAYSGAKFALIGHFDSLRLELARYDIHVTNICPGSVQTEVDKNALTSTGNSFGIEDPDIRNGMTVSRAADRMLAAISNDKHEVWLFGNTLQKIVCYMAQYMPTIAKAVTMKQADKLVQNAEKLMRKSAH</sequence>
<comment type="similarity">
    <text evidence="1">Belongs to the short-chain dehydrogenases/reductases (SDR) family.</text>
</comment>
<evidence type="ECO:0000256" key="1">
    <source>
        <dbReference type="RuleBase" id="RU000363"/>
    </source>
</evidence>
<dbReference type="PANTHER" id="PTHR44269">
    <property type="entry name" value="DEHYDROGENASE/REDUCTASE SDR FAMILY MEMBER 7-RELATED"/>
    <property type="match status" value="1"/>
</dbReference>
<dbReference type="InterPro" id="IPR053011">
    <property type="entry name" value="SDR_family_member_7"/>
</dbReference>
<dbReference type="InterPro" id="IPR002347">
    <property type="entry name" value="SDR_fam"/>
</dbReference>
<dbReference type="InterPro" id="IPR036291">
    <property type="entry name" value="NAD(P)-bd_dom_sf"/>
</dbReference>
<evidence type="ECO:0000313" key="3">
    <source>
        <dbReference type="EMBL" id="CAE0440593.1"/>
    </source>
</evidence>
<proteinExistence type="inferred from homology"/>
<name>A0A6S8D9J2_9STRA</name>
<dbReference type="AlphaFoldDB" id="A0A6S8D9J2"/>
<dbReference type="Gene3D" id="3.40.50.720">
    <property type="entry name" value="NAD(P)-binding Rossmann-like Domain"/>
    <property type="match status" value="1"/>
</dbReference>
<reference evidence="3" key="1">
    <citation type="submission" date="2021-01" db="EMBL/GenBank/DDBJ databases">
        <authorList>
            <person name="Corre E."/>
            <person name="Pelletier E."/>
            <person name="Niang G."/>
            <person name="Scheremetjew M."/>
            <person name="Finn R."/>
            <person name="Kale V."/>
            <person name="Holt S."/>
            <person name="Cochrane G."/>
            <person name="Meng A."/>
            <person name="Brown T."/>
            <person name="Cohen L."/>
        </authorList>
    </citation>
    <scope>NUCLEOTIDE SEQUENCE</scope>
    <source>
        <strain evidence="3">GSBS06</strain>
    </source>
</reference>
<dbReference type="SUPFAM" id="SSF51735">
    <property type="entry name" value="NAD(P)-binding Rossmann-fold domains"/>
    <property type="match status" value="1"/>
</dbReference>
<accession>A0A6S8D9J2</accession>
<dbReference type="EMBL" id="HBIN01014185">
    <property type="protein sequence ID" value="CAE0440589.1"/>
    <property type="molecule type" value="Transcribed_RNA"/>
</dbReference>
<protein>
    <submittedName>
        <fullName evidence="3">Uncharacterized protein</fullName>
    </submittedName>
</protein>